<dbReference type="PROSITE" id="PS51767">
    <property type="entry name" value="PEPTIDASE_A1"/>
    <property type="match status" value="1"/>
</dbReference>
<dbReference type="AlphaFoldDB" id="A0AAN6X1U3"/>
<evidence type="ECO:0000256" key="2">
    <source>
        <dbReference type="ARBA" id="ARBA00022750"/>
    </source>
</evidence>
<keyword evidence="6" id="KW-0732">Signal</keyword>
<feature type="active site" evidence="3">
    <location>
        <position position="124"/>
    </location>
</feature>
<dbReference type="InterPro" id="IPR001969">
    <property type="entry name" value="Aspartic_peptidase_AS"/>
</dbReference>
<evidence type="ECO:0000256" key="4">
    <source>
        <dbReference type="RuleBase" id="RU000454"/>
    </source>
</evidence>
<dbReference type="PANTHER" id="PTHR47966">
    <property type="entry name" value="BETA-SITE APP-CLEAVING ENZYME, ISOFORM A-RELATED"/>
    <property type="match status" value="1"/>
</dbReference>
<evidence type="ECO:0000256" key="6">
    <source>
        <dbReference type="SAM" id="SignalP"/>
    </source>
</evidence>
<keyword evidence="2 4" id="KW-0064">Aspartyl protease</keyword>
<evidence type="ECO:0000256" key="1">
    <source>
        <dbReference type="ARBA" id="ARBA00007447"/>
    </source>
</evidence>
<reference evidence="8" key="2">
    <citation type="submission" date="2023-05" db="EMBL/GenBank/DDBJ databases">
        <authorList>
            <consortium name="Lawrence Berkeley National Laboratory"/>
            <person name="Steindorff A."/>
            <person name="Hensen N."/>
            <person name="Bonometti L."/>
            <person name="Westerberg I."/>
            <person name="Brannstrom I.O."/>
            <person name="Guillou S."/>
            <person name="Cros-Aarteil S."/>
            <person name="Calhoun S."/>
            <person name="Haridas S."/>
            <person name="Kuo A."/>
            <person name="Mondo S."/>
            <person name="Pangilinan J."/>
            <person name="Riley R."/>
            <person name="Labutti K."/>
            <person name="Andreopoulos B."/>
            <person name="Lipzen A."/>
            <person name="Chen C."/>
            <person name="Yanf M."/>
            <person name="Daum C."/>
            <person name="Ng V."/>
            <person name="Clum A."/>
            <person name="Ohm R."/>
            <person name="Martin F."/>
            <person name="Silar P."/>
            <person name="Natvig D."/>
            <person name="Lalanne C."/>
            <person name="Gautier V."/>
            <person name="Ament-Velasquez S.L."/>
            <person name="Kruys A."/>
            <person name="Hutchinson M.I."/>
            <person name="Powell A.J."/>
            <person name="Barry K."/>
            <person name="Miller A.N."/>
            <person name="Grigoriev I.V."/>
            <person name="Debuchy R."/>
            <person name="Gladieux P."/>
            <person name="Thoren M.H."/>
            <person name="Johannesson H."/>
        </authorList>
    </citation>
    <scope>NUCLEOTIDE SEQUENCE</scope>
    <source>
        <strain evidence="8">PSN309</strain>
    </source>
</reference>
<dbReference type="CDD" id="cd05471">
    <property type="entry name" value="pepsin_like"/>
    <property type="match status" value="1"/>
</dbReference>
<proteinExistence type="inferred from homology"/>
<dbReference type="Pfam" id="PF00026">
    <property type="entry name" value="Asp"/>
    <property type="match status" value="1"/>
</dbReference>
<dbReference type="Proteomes" id="UP001302126">
    <property type="component" value="Unassembled WGS sequence"/>
</dbReference>
<keyword evidence="4" id="KW-0378">Hydrolase</keyword>
<feature type="region of interest" description="Disordered" evidence="5">
    <location>
        <begin position="31"/>
        <end position="94"/>
    </location>
</feature>
<dbReference type="PRINTS" id="PR00792">
    <property type="entry name" value="PEPSIN"/>
</dbReference>
<evidence type="ECO:0000259" key="7">
    <source>
        <dbReference type="PROSITE" id="PS51767"/>
    </source>
</evidence>
<feature type="chain" id="PRO_5043040046" description="Peptidase A1 domain-containing protein" evidence="6">
    <location>
        <begin position="18"/>
        <end position="482"/>
    </location>
</feature>
<feature type="compositionally biased region" description="Basic and acidic residues" evidence="5">
    <location>
        <begin position="67"/>
        <end position="84"/>
    </location>
</feature>
<reference evidence="8" key="1">
    <citation type="journal article" date="2023" name="Mol. Phylogenet. Evol.">
        <title>Genome-scale phylogeny and comparative genomics of the fungal order Sordariales.</title>
        <authorList>
            <person name="Hensen N."/>
            <person name="Bonometti L."/>
            <person name="Westerberg I."/>
            <person name="Brannstrom I.O."/>
            <person name="Guillou S."/>
            <person name="Cros-Aarteil S."/>
            <person name="Calhoun S."/>
            <person name="Haridas S."/>
            <person name="Kuo A."/>
            <person name="Mondo S."/>
            <person name="Pangilinan J."/>
            <person name="Riley R."/>
            <person name="LaButti K."/>
            <person name="Andreopoulos B."/>
            <person name="Lipzen A."/>
            <person name="Chen C."/>
            <person name="Yan M."/>
            <person name="Daum C."/>
            <person name="Ng V."/>
            <person name="Clum A."/>
            <person name="Steindorff A."/>
            <person name="Ohm R.A."/>
            <person name="Martin F."/>
            <person name="Silar P."/>
            <person name="Natvig D.O."/>
            <person name="Lalanne C."/>
            <person name="Gautier V."/>
            <person name="Ament-Velasquez S.L."/>
            <person name="Kruys A."/>
            <person name="Hutchinson M.I."/>
            <person name="Powell A.J."/>
            <person name="Barry K."/>
            <person name="Miller A.N."/>
            <person name="Grigoriev I.V."/>
            <person name="Debuchy R."/>
            <person name="Gladieux P."/>
            <person name="Hiltunen Thoren M."/>
            <person name="Johannesson H."/>
        </authorList>
    </citation>
    <scope>NUCLEOTIDE SEQUENCE</scope>
    <source>
        <strain evidence="8">PSN309</strain>
    </source>
</reference>
<dbReference type="PANTHER" id="PTHR47966:SF51">
    <property type="entry name" value="BETA-SITE APP-CLEAVING ENZYME, ISOFORM A-RELATED"/>
    <property type="match status" value="1"/>
</dbReference>
<dbReference type="InterPro" id="IPR001461">
    <property type="entry name" value="Aspartic_peptidase_A1"/>
</dbReference>
<gene>
    <name evidence="8" type="ORF">QBC35DRAFT_424699</name>
</gene>
<dbReference type="GO" id="GO:0006508">
    <property type="term" value="P:proteolysis"/>
    <property type="evidence" value="ECO:0007669"/>
    <property type="project" value="UniProtKB-KW"/>
</dbReference>
<dbReference type="InterPro" id="IPR021109">
    <property type="entry name" value="Peptidase_aspartic_dom_sf"/>
</dbReference>
<evidence type="ECO:0000313" key="9">
    <source>
        <dbReference type="Proteomes" id="UP001302126"/>
    </source>
</evidence>
<dbReference type="GO" id="GO:0000324">
    <property type="term" value="C:fungal-type vacuole"/>
    <property type="evidence" value="ECO:0007669"/>
    <property type="project" value="TreeGrafter"/>
</dbReference>
<comment type="caution">
    <text evidence="8">The sequence shown here is derived from an EMBL/GenBank/DDBJ whole genome shotgun (WGS) entry which is preliminary data.</text>
</comment>
<dbReference type="InterPro" id="IPR034164">
    <property type="entry name" value="Pepsin-like_dom"/>
</dbReference>
<comment type="similarity">
    <text evidence="1 4">Belongs to the peptidase A1 family.</text>
</comment>
<feature type="signal peptide" evidence="6">
    <location>
        <begin position="1"/>
        <end position="17"/>
    </location>
</feature>
<sequence length="482" mass="51568">MKGLLCWATACAVVCHGAVLLNPLTSDTRPVPVSPQQHFDHPAALLNPLSGGRRPVPPHSRLPRGGGEPDSHRGVKSRCREKASHPLGPVNIPLSSWRPGSVDLQWSGEISVGTPPQKFNVVFDTGSSVLILPRSNCTTCGAQHNLFNPSSSTSFSPLPNLSADMQFGNSGGGTVPSPNPQIANCTAVTDTLSIGTTAARGVQQQFLLCDHYSEGLATQQADGLFGLSFLPVEYWPVPPSASVPANFSTAFWNLVNSNPAWSPTFSFSFSPDGEKNQLTLGGTDTSLYDPPTVQTVPLDKELSEMRNGWVVNLIHVSVHGRSVEFTNSTNPLPPRSLFHQFPDEEEQEKDIDHVALLDTGSAISVAPDNRTAGALYAAISPLIQPLDDLGSWGAPCEVLDRVATDVTFTIGDAEIVLDRKYFNVGEFPGQPGVCQAVISHSVQAAREPLRQRPAWIIGNAVLRGYSSVWDGKEGTVGFGELV</sequence>
<keyword evidence="4" id="KW-0645">Protease</keyword>
<dbReference type="PROSITE" id="PS00141">
    <property type="entry name" value="ASP_PROTEASE"/>
    <property type="match status" value="1"/>
</dbReference>
<organism evidence="8 9">
    <name type="scientific">Podospora australis</name>
    <dbReference type="NCBI Taxonomy" id="1536484"/>
    <lineage>
        <taxon>Eukaryota</taxon>
        <taxon>Fungi</taxon>
        <taxon>Dikarya</taxon>
        <taxon>Ascomycota</taxon>
        <taxon>Pezizomycotina</taxon>
        <taxon>Sordariomycetes</taxon>
        <taxon>Sordariomycetidae</taxon>
        <taxon>Sordariales</taxon>
        <taxon>Podosporaceae</taxon>
        <taxon>Podospora</taxon>
    </lineage>
</organism>
<dbReference type="SUPFAM" id="SSF50630">
    <property type="entry name" value="Acid proteases"/>
    <property type="match status" value="1"/>
</dbReference>
<feature type="active site" evidence="3">
    <location>
        <position position="358"/>
    </location>
</feature>
<keyword evidence="9" id="KW-1185">Reference proteome</keyword>
<dbReference type="Gene3D" id="2.40.70.10">
    <property type="entry name" value="Acid Proteases"/>
    <property type="match status" value="2"/>
</dbReference>
<protein>
    <recommendedName>
        <fullName evidence="7">Peptidase A1 domain-containing protein</fullName>
    </recommendedName>
</protein>
<dbReference type="EMBL" id="MU864355">
    <property type="protein sequence ID" value="KAK4192330.1"/>
    <property type="molecule type" value="Genomic_DNA"/>
</dbReference>
<feature type="domain" description="Peptidase A1" evidence="7">
    <location>
        <begin position="106"/>
        <end position="479"/>
    </location>
</feature>
<evidence type="ECO:0000313" key="8">
    <source>
        <dbReference type="EMBL" id="KAK4192330.1"/>
    </source>
</evidence>
<dbReference type="InterPro" id="IPR033121">
    <property type="entry name" value="PEPTIDASE_A1"/>
</dbReference>
<accession>A0AAN6X1U3</accession>
<name>A0AAN6X1U3_9PEZI</name>
<evidence type="ECO:0000256" key="3">
    <source>
        <dbReference type="PIRSR" id="PIRSR601461-1"/>
    </source>
</evidence>
<evidence type="ECO:0000256" key="5">
    <source>
        <dbReference type="SAM" id="MobiDB-lite"/>
    </source>
</evidence>
<dbReference type="GO" id="GO:0004190">
    <property type="term" value="F:aspartic-type endopeptidase activity"/>
    <property type="evidence" value="ECO:0007669"/>
    <property type="project" value="UniProtKB-KW"/>
</dbReference>